<keyword evidence="5" id="KW-1185">Reference proteome</keyword>
<comment type="caution">
    <text evidence="4">The sequence shown here is derived from an EMBL/GenBank/DDBJ whole genome shotgun (WGS) entry which is preliminary data.</text>
</comment>
<evidence type="ECO:0000256" key="1">
    <source>
        <dbReference type="ARBA" id="ARBA00007896"/>
    </source>
</evidence>
<dbReference type="GO" id="GO:0016829">
    <property type="term" value="F:lyase activity"/>
    <property type="evidence" value="ECO:0007669"/>
    <property type="project" value="UniProtKB-KW"/>
</dbReference>
<dbReference type="EMBL" id="PZZL01000003">
    <property type="protein sequence ID" value="PTM60536.1"/>
    <property type="molecule type" value="Genomic_DNA"/>
</dbReference>
<dbReference type="HAMAP" id="MF_01830">
    <property type="entry name" value="Hydro_lyase"/>
    <property type="match status" value="1"/>
</dbReference>
<sequence length="271" mass="29143">MAIAQFRAPHVADVTDPAAVRRAIRRGDITGHTAGLAPGRVQGNLAILPKDLAADFLRFCTLNPKPCPIIGLSEPGDPAVPSLGADLDIRTDLPRYRVWKDGVMVDEPTDIRSWWRDDLVSFVIGCSFSFEEALIQDGIPMRHIGCNTTVPMWRTNIACAPAGPFAGPMVVSMRPLKPADAIRAVQITSRFPAVHGAPVHLGLPEQIGIRDITKPDYGDPVEVKPDELPVFWACGVTPQSVIAAAKPPFAITHAPGSMLVTDLTNSRIAAL</sequence>
<dbReference type="Gene3D" id="3.40.1640.10">
    <property type="entry name" value="PSTPO5379-like"/>
    <property type="match status" value="1"/>
</dbReference>
<dbReference type="InterPro" id="IPR016938">
    <property type="entry name" value="UPF0317"/>
</dbReference>
<organism evidence="4 5">
    <name type="scientific">Phreatobacter oligotrophus</name>
    <dbReference type="NCBI Taxonomy" id="1122261"/>
    <lineage>
        <taxon>Bacteria</taxon>
        <taxon>Pseudomonadati</taxon>
        <taxon>Pseudomonadota</taxon>
        <taxon>Alphaproteobacteria</taxon>
        <taxon>Hyphomicrobiales</taxon>
        <taxon>Phreatobacteraceae</taxon>
        <taxon>Phreatobacter</taxon>
    </lineage>
</organism>
<gene>
    <name evidence="4" type="ORF">C8P69_103470</name>
</gene>
<evidence type="ECO:0000313" key="5">
    <source>
        <dbReference type="Proteomes" id="UP000241808"/>
    </source>
</evidence>
<dbReference type="Pfam" id="PF07286">
    <property type="entry name" value="D-Glu_cyclase"/>
    <property type="match status" value="1"/>
</dbReference>
<dbReference type="PANTHER" id="PTHR32022:SF10">
    <property type="entry name" value="D-GLUTAMATE CYCLASE, MITOCHONDRIAL"/>
    <property type="match status" value="1"/>
</dbReference>
<name>A0A2T4ZF72_9HYPH</name>
<dbReference type="Proteomes" id="UP000241808">
    <property type="component" value="Unassembled WGS sequence"/>
</dbReference>
<keyword evidence="2 3" id="KW-0456">Lyase</keyword>
<dbReference type="EC" id="4.2.1.-" evidence="3"/>
<evidence type="ECO:0000256" key="2">
    <source>
        <dbReference type="ARBA" id="ARBA00023239"/>
    </source>
</evidence>
<dbReference type="RefSeq" id="WP_108176402.1">
    <property type="nucleotide sequence ID" value="NZ_JAIESU010000011.1"/>
</dbReference>
<dbReference type="FunFam" id="3.30.2040.10:FF:000001">
    <property type="entry name" value="D-glutamate cyclase, mitochondrial"/>
    <property type="match status" value="1"/>
</dbReference>
<dbReference type="InterPro" id="IPR009906">
    <property type="entry name" value="D-Glu_cyclase"/>
</dbReference>
<dbReference type="OrthoDB" id="149585at2"/>
<dbReference type="NCBIfam" id="NF003969">
    <property type="entry name" value="PRK05463.1"/>
    <property type="match status" value="1"/>
</dbReference>
<evidence type="ECO:0000256" key="3">
    <source>
        <dbReference type="HAMAP-Rule" id="MF_01830"/>
    </source>
</evidence>
<dbReference type="SUPFAM" id="SSF160920">
    <property type="entry name" value="PSTPO5379-like"/>
    <property type="match status" value="1"/>
</dbReference>
<protein>
    <recommendedName>
        <fullName evidence="3">Putative hydro-lyase C8P69_103470</fullName>
        <ecNumber evidence="3">4.2.1.-</ecNumber>
    </recommendedName>
</protein>
<dbReference type="AlphaFoldDB" id="A0A2T4ZF72"/>
<dbReference type="PIRSF" id="PIRSF029755">
    <property type="entry name" value="UCP029755"/>
    <property type="match status" value="1"/>
</dbReference>
<proteinExistence type="inferred from homology"/>
<dbReference type="PANTHER" id="PTHR32022">
    <property type="entry name" value="D-GLUTAMATE CYCLASE, MITOCHONDRIAL"/>
    <property type="match status" value="1"/>
</dbReference>
<evidence type="ECO:0000313" key="4">
    <source>
        <dbReference type="EMBL" id="PTM60536.1"/>
    </source>
</evidence>
<comment type="similarity">
    <text evidence="1 3">Belongs to the D-glutamate cyclase family.</text>
</comment>
<dbReference type="Gene3D" id="3.30.2040.10">
    <property type="entry name" value="PSTPO5379-like domain"/>
    <property type="match status" value="1"/>
</dbReference>
<accession>A0A2T4ZF72</accession>
<dbReference type="InterPro" id="IPR038021">
    <property type="entry name" value="Putative_hydro-lyase"/>
</dbReference>
<reference evidence="4 5" key="1">
    <citation type="submission" date="2018-04" db="EMBL/GenBank/DDBJ databases">
        <title>Genomic Encyclopedia of Archaeal and Bacterial Type Strains, Phase II (KMG-II): from individual species to whole genera.</title>
        <authorList>
            <person name="Goeker M."/>
        </authorList>
    </citation>
    <scope>NUCLEOTIDE SEQUENCE [LARGE SCALE GENOMIC DNA]</scope>
    <source>
        <strain evidence="4 5">DSM 25521</strain>
    </source>
</reference>